<feature type="transmembrane region" description="Helical" evidence="7">
    <location>
        <begin position="7"/>
        <end position="28"/>
    </location>
</feature>
<dbReference type="PANTHER" id="PTHR30341">
    <property type="entry name" value="SODIUM ION/PROTON ANTIPORTER NHAA-RELATED"/>
    <property type="match status" value="1"/>
</dbReference>
<evidence type="ECO:0000256" key="1">
    <source>
        <dbReference type="ARBA" id="ARBA00004429"/>
    </source>
</evidence>
<sequence>MHIIKKIVLSETFPGILLIFFTFLALLFKNSFLSSIYTDFFHANFTIGLDHFKISKSLDLWINDGLIAIFFLCIGLELKYEVLRGQLKNIKSVSLPLFGALGGMIFPALIFTLINHSHEFAMKGWAIPTATDIAFAVGILMLLGNKIPSSLKLFLLSLAIFDDLGAIIIIALFYTDQLSFLAIIICFLCILTLFALNYFHVTHLSLYVLIGVILWISMLKSGVHATLAGVIIALFIPLDTPDKKPYLHEVLKDLNPWVIYFILPLFAFANAGIDVKDMELGAVFSPVSLGIMLGLFLGKQLGVFSFCYIAIKLKLAKLPENIKYSKFYGVCILTGIGFTMSLFIDGLAYKNSNLFEHADKLAILLASFLSALVGFIYLKIIK</sequence>
<keyword evidence="6 7" id="KW-0472">Membrane</keyword>
<dbReference type="Gene3D" id="1.20.1530.10">
    <property type="entry name" value="Na+/H+ antiporter like domain"/>
    <property type="match status" value="1"/>
</dbReference>
<feature type="transmembrane region" description="Helical" evidence="7">
    <location>
        <begin position="361"/>
        <end position="381"/>
    </location>
</feature>
<dbReference type="EMBL" id="NXMA01000002">
    <property type="protein sequence ID" value="TKX32993.1"/>
    <property type="molecule type" value="Genomic_DNA"/>
</dbReference>
<keyword evidence="2 7" id="KW-1003">Cell membrane</keyword>
<evidence type="ECO:0000256" key="5">
    <source>
        <dbReference type="ARBA" id="ARBA00022989"/>
    </source>
</evidence>
<dbReference type="GO" id="GO:0006885">
    <property type="term" value="P:regulation of pH"/>
    <property type="evidence" value="ECO:0007669"/>
    <property type="project" value="UniProtKB-UniRule"/>
</dbReference>
<comment type="caution">
    <text evidence="8">The sequence shown here is derived from an EMBL/GenBank/DDBJ whole genome shotgun (WGS) entry which is preliminary data.</text>
</comment>
<evidence type="ECO:0000256" key="2">
    <source>
        <dbReference type="ARBA" id="ARBA00022475"/>
    </source>
</evidence>
<dbReference type="InterPro" id="IPR004670">
    <property type="entry name" value="NhaA"/>
</dbReference>
<keyword evidence="7" id="KW-0915">Sodium</keyword>
<keyword evidence="7" id="KW-0813">Transport</keyword>
<feature type="transmembrane region" description="Helical" evidence="7">
    <location>
        <begin position="92"/>
        <end position="113"/>
    </location>
</feature>
<evidence type="ECO:0000313" key="9">
    <source>
        <dbReference type="Proteomes" id="UP000310353"/>
    </source>
</evidence>
<dbReference type="GO" id="GO:0005886">
    <property type="term" value="C:plasma membrane"/>
    <property type="evidence" value="ECO:0007669"/>
    <property type="project" value="UniProtKB-SubCell"/>
</dbReference>
<evidence type="ECO:0000313" key="8">
    <source>
        <dbReference type="EMBL" id="TKX32993.1"/>
    </source>
</evidence>
<organism evidence="8 9">
    <name type="scientific">Campylobacter aviculae</name>
    <dbReference type="NCBI Taxonomy" id="2510190"/>
    <lineage>
        <taxon>Bacteria</taxon>
        <taxon>Pseudomonadati</taxon>
        <taxon>Campylobacterota</taxon>
        <taxon>Epsilonproteobacteria</taxon>
        <taxon>Campylobacterales</taxon>
        <taxon>Campylobacteraceae</taxon>
        <taxon>Campylobacter</taxon>
    </lineage>
</organism>
<keyword evidence="7" id="KW-0739">Sodium transport</keyword>
<feature type="transmembrane region" description="Helical" evidence="7">
    <location>
        <begin position="287"/>
        <end position="311"/>
    </location>
</feature>
<dbReference type="AlphaFoldDB" id="A0A4U7BLQ5"/>
<name>A0A4U7BLQ5_9BACT</name>
<dbReference type="PANTHER" id="PTHR30341:SF0">
    <property type="entry name" value="NA(+)_H(+) ANTIPORTER NHAA"/>
    <property type="match status" value="1"/>
</dbReference>
<keyword evidence="5 7" id="KW-1133">Transmembrane helix</keyword>
<feature type="transmembrane region" description="Helical" evidence="7">
    <location>
        <begin position="180"/>
        <end position="199"/>
    </location>
</feature>
<evidence type="ECO:0000256" key="6">
    <source>
        <dbReference type="ARBA" id="ARBA00023136"/>
    </source>
</evidence>
<protein>
    <recommendedName>
        <fullName evidence="7">Na(+)/H(+) antiporter NhaA</fullName>
    </recommendedName>
    <alternativeName>
        <fullName evidence="7">Sodium/proton antiporter NhaA</fullName>
    </alternativeName>
</protein>
<feature type="transmembrane region" description="Helical" evidence="7">
    <location>
        <begin position="206"/>
        <end position="237"/>
    </location>
</feature>
<dbReference type="NCBIfam" id="NF007112">
    <property type="entry name" value="PRK09561.1"/>
    <property type="match status" value="1"/>
</dbReference>
<keyword evidence="7" id="KW-0050">Antiport</keyword>
<proteinExistence type="inferred from homology"/>
<feature type="transmembrane region" description="Helical" evidence="7">
    <location>
        <begin position="60"/>
        <end position="80"/>
    </location>
</feature>
<gene>
    <name evidence="7 8" type="primary">nhaA</name>
    <name evidence="8" type="ORF">CQA76_01540</name>
</gene>
<dbReference type="NCBIfam" id="TIGR00773">
    <property type="entry name" value="NhaA"/>
    <property type="match status" value="1"/>
</dbReference>
<keyword evidence="7" id="KW-0406">Ion transport</keyword>
<feature type="transmembrane region" description="Helical" evidence="7">
    <location>
        <begin position="153"/>
        <end position="174"/>
    </location>
</feature>
<evidence type="ECO:0000256" key="4">
    <source>
        <dbReference type="ARBA" id="ARBA00022692"/>
    </source>
</evidence>
<feature type="transmembrane region" description="Helical" evidence="7">
    <location>
        <begin position="327"/>
        <end position="349"/>
    </location>
</feature>
<reference evidence="8 9" key="1">
    <citation type="submission" date="2018-05" db="EMBL/GenBank/DDBJ databases">
        <title>Novel Campyloabacter and Helicobacter Species and Strains.</title>
        <authorList>
            <person name="Mannion A.J."/>
            <person name="Shen Z."/>
            <person name="Fox J.G."/>
        </authorList>
    </citation>
    <scope>NUCLEOTIDE SEQUENCE [LARGE SCALE GENOMIC DNA]</scope>
    <source>
        <strain evidence="9">MIT17-670</strain>
    </source>
</reference>
<comment type="catalytic activity">
    <reaction evidence="7">
        <text>Na(+)(in) + 2 H(+)(out) = Na(+)(out) + 2 H(+)(in)</text>
        <dbReference type="Rhea" id="RHEA:29251"/>
        <dbReference type="ChEBI" id="CHEBI:15378"/>
        <dbReference type="ChEBI" id="CHEBI:29101"/>
    </reaction>
</comment>
<dbReference type="HAMAP" id="MF_01844">
    <property type="entry name" value="NhaA"/>
    <property type="match status" value="1"/>
</dbReference>
<comment type="function">
    <text evidence="7">Na(+)/H(+) antiporter that extrudes sodium in exchange for external protons.</text>
</comment>
<dbReference type="Pfam" id="PF06965">
    <property type="entry name" value="Na_H_antiport_1"/>
    <property type="match status" value="1"/>
</dbReference>
<keyword evidence="9" id="KW-1185">Reference proteome</keyword>
<evidence type="ECO:0000256" key="7">
    <source>
        <dbReference type="HAMAP-Rule" id="MF_01844"/>
    </source>
</evidence>
<dbReference type="GO" id="GO:0015385">
    <property type="term" value="F:sodium:proton antiporter activity"/>
    <property type="evidence" value="ECO:0007669"/>
    <property type="project" value="UniProtKB-UniRule"/>
</dbReference>
<keyword evidence="4 7" id="KW-0812">Transmembrane</keyword>
<dbReference type="InterPro" id="IPR023171">
    <property type="entry name" value="Na/H_antiporter_dom_sf"/>
</dbReference>
<accession>A0A4U7BLQ5</accession>
<keyword evidence="3" id="KW-0997">Cell inner membrane</keyword>
<feature type="transmembrane region" description="Helical" evidence="7">
    <location>
        <begin position="125"/>
        <end position="144"/>
    </location>
</feature>
<dbReference type="RefSeq" id="WP_137621689.1">
    <property type="nucleotide sequence ID" value="NZ_NXMA01000002.1"/>
</dbReference>
<dbReference type="NCBIfam" id="NF007111">
    <property type="entry name" value="PRK09560.1"/>
    <property type="match status" value="1"/>
</dbReference>
<dbReference type="OrthoDB" id="9808135at2"/>
<comment type="subcellular location">
    <subcellularLocation>
        <location evidence="1">Cell inner membrane</location>
        <topology evidence="1">Multi-pass membrane protein</topology>
    </subcellularLocation>
    <subcellularLocation>
        <location evidence="7">Cell membrane</location>
        <topology evidence="7">Multi-pass membrane protein</topology>
    </subcellularLocation>
</comment>
<dbReference type="Proteomes" id="UP000310353">
    <property type="component" value="Unassembled WGS sequence"/>
</dbReference>
<evidence type="ECO:0000256" key="3">
    <source>
        <dbReference type="ARBA" id="ARBA00022519"/>
    </source>
</evidence>
<comment type="similarity">
    <text evidence="7">Belongs to the NhaA Na(+)/H(+) (TC 2.A.33) antiporter family.</text>
</comment>